<evidence type="ECO:0000256" key="1">
    <source>
        <dbReference type="ARBA" id="ARBA00004903"/>
    </source>
</evidence>
<dbReference type="RefSeq" id="WP_106295942.1">
    <property type="nucleotide sequence ID" value="NZ_PVTI01000001.1"/>
</dbReference>
<gene>
    <name evidence="12" type="ORF">BCF74_10130</name>
</gene>
<dbReference type="GO" id="GO:0046655">
    <property type="term" value="P:folic acid metabolic process"/>
    <property type="evidence" value="ECO:0007669"/>
    <property type="project" value="TreeGrafter"/>
</dbReference>
<reference evidence="12 13" key="1">
    <citation type="submission" date="2018-03" db="EMBL/GenBank/DDBJ databases">
        <title>Genomic Encyclopedia of Archaeal and Bacterial Type Strains, Phase II (KMG-II): from individual species to whole genera.</title>
        <authorList>
            <person name="Goeker M."/>
        </authorList>
    </citation>
    <scope>NUCLEOTIDE SEQUENCE [LARGE SCALE GENOMIC DNA]</scope>
    <source>
        <strain evidence="12 13">ATCC BAA-1496</strain>
    </source>
</reference>
<comment type="function">
    <text evidence="8 9">Key enzyme in folate metabolism. Catalyzes an essential reaction for de novo glycine and purine synthesis, and for DNA precursor synthesis.</text>
</comment>
<evidence type="ECO:0000256" key="2">
    <source>
        <dbReference type="ARBA" id="ARBA00009539"/>
    </source>
</evidence>
<evidence type="ECO:0000259" key="11">
    <source>
        <dbReference type="PROSITE" id="PS51330"/>
    </source>
</evidence>
<dbReference type="PIRSF" id="PIRSF000194">
    <property type="entry name" value="DHFR"/>
    <property type="match status" value="1"/>
</dbReference>
<evidence type="ECO:0000256" key="9">
    <source>
        <dbReference type="PIRNR" id="PIRNR000194"/>
    </source>
</evidence>
<comment type="similarity">
    <text evidence="2 9 10">Belongs to the dihydrofolate reductase family.</text>
</comment>
<comment type="catalytic activity">
    <reaction evidence="9">
        <text>(6S)-5,6,7,8-tetrahydrofolate + NADP(+) = 7,8-dihydrofolate + NADPH + H(+)</text>
        <dbReference type="Rhea" id="RHEA:15009"/>
        <dbReference type="ChEBI" id="CHEBI:15378"/>
        <dbReference type="ChEBI" id="CHEBI:57451"/>
        <dbReference type="ChEBI" id="CHEBI:57453"/>
        <dbReference type="ChEBI" id="CHEBI:57783"/>
        <dbReference type="ChEBI" id="CHEBI:58349"/>
        <dbReference type="EC" id="1.5.1.3"/>
    </reaction>
</comment>
<organism evidence="12 13">
    <name type="scientific">Knoellia remsis</name>
    <dbReference type="NCBI Taxonomy" id="407159"/>
    <lineage>
        <taxon>Bacteria</taxon>
        <taxon>Bacillati</taxon>
        <taxon>Actinomycetota</taxon>
        <taxon>Actinomycetes</taxon>
        <taxon>Micrococcales</taxon>
        <taxon>Intrasporangiaceae</taxon>
        <taxon>Knoellia</taxon>
    </lineage>
</organism>
<dbReference type="EC" id="1.5.1.3" evidence="3 9"/>
<name>A0A2T0V0D5_9MICO</name>
<protein>
    <recommendedName>
        <fullName evidence="4 9">Dihydrofolate reductase</fullName>
        <ecNumber evidence="3 9">1.5.1.3</ecNumber>
    </recommendedName>
</protein>
<dbReference type="Gene3D" id="3.40.430.10">
    <property type="entry name" value="Dihydrofolate Reductase, subunit A"/>
    <property type="match status" value="1"/>
</dbReference>
<dbReference type="PROSITE" id="PS00075">
    <property type="entry name" value="DHFR_1"/>
    <property type="match status" value="1"/>
</dbReference>
<dbReference type="GO" id="GO:0046452">
    <property type="term" value="P:dihydrofolate metabolic process"/>
    <property type="evidence" value="ECO:0007669"/>
    <property type="project" value="TreeGrafter"/>
</dbReference>
<dbReference type="InterPro" id="IPR012259">
    <property type="entry name" value="DHFR"/>
</dbReference>
<evidence type="ECO:0000256" key="7">
    <source>
        <dbReference type="ARBA" id="ARBA00023002"/>
    </source>
</evidence>
<keyword evidence="7 9" id="KW-0560">Oxidoreductase</keyword>
<dbReference type="CDD" id="cd00209">
    <property type="entry name" value="DHFR"/>
    <property type="match status" value="1"/>
</dbReference>
<dbReference type="GO" id="GO:0006730">
    <property type="term" value="P:one-carbon metabolic process"/>
    <property type="evidence" value="ECO:0007669"/>
    <property type="project" value="UniProtKB-KW"/>
</dbReference>
<dbReference type="Proteomes" id="UP000237822">
    <property type="component" value="Unassembled WGS sequence"/>
</dbReference>
<dbReference type="InterPro" id="IPR024072">
    <property type="entry name" value="DHFR-like_dom_sf"/>
</dbReference>
<dbReference type="AlphaFoldDB" id="A0A2T0V0D5"/>
<dbReference type="InterPro" id="IPR017925">
    <property type="entry name" value="DHFR_CS"/>
</dbReference>
<keyword evidence="13" id="KW-1185">Reference proteome</keyword>
<dbReference type="InterPro" id="IPR001796">
    <property type="entry name" value="DHFR_dom"/>
</dbReference>
<dbReference type="GO" id="GO:0046654">
    <property type="term" value="P:tetrahydrofolate biosynthetic process"/>
    <property type="evidence" value="ECO:0007669"/>
    <property type="project" value="UniProtKB-UniPathway"/>
</dbReference>
<comment type="pathway">
    <text evidence="1 9">Cofactor biosynthesis; tetrahydrofolate biosynthesis; 5,6,7,8-tetrahydrofolate from 7,8-dihydrofolate: step 1/1.</text>
</comment>
<evidence type="ECO:0000256" key="8">
    <source>
        <dbReference type="ARBA" id="ARBA00025067"/>
    </source>
</evidence>
<sequence>MTRVSLIAAVGRNGVIGAEGGMPWHLPEDFRFFKRTTMGHPMVMGRKTFESIGRVLPGRRTIVVTRQADWRHADVETAHSFAEGLDLAGPGEEVFVVGGGEIYRQAMPFAHRLLITEVDQAPEGDATFPDIDPAQWHETAREEQDGFAWVTYERTAATPNPD</sequence>
<comment type="caution">
    <text evidence="12">The sequence shown here is derived from an EMBL/GenBank/DDBJ whole genome shotgun (WGS) entry which is preliminary data.</text>
</comment>
<evidence type="ECO:0000256" key="4">
    <source>
        <dbReference type="ARBA" id="ARBA00018886"/>
    </source>
</evidence>
<dbReference type="GO" id="GO:0004146">
    <property type="term" value="F:dihydrofolate reductase activity"/>
    <property type="evidence" value="ECO:0007669"/>
    <property type="project" value="UniProtKB-EC"/>
</dbReference>
<dbReference type="EMBL" id="PVTI01000001">
    <property type="protein sequence ID" value="PRY63632.1"/>
    <property type="molecule type" value="Genomic_DNA"/>
</dbReference>
<evidence type="ECO:0000256" key="10">
    <source>
        <dbReference type="RuleBase" id="RU004474"/>
    </source>
</evidence>
<dbReference type="PANTHER" id="PTHR48069">
    <property type="entry name" value="DIHYDROFOLATE REDUCTASE"/>
    <property type="match status" value="1"/>
</dbReference>
<dbReference type="PRINTS" id="PR00070">
    <property type="entry name" value="DHFR"/>
</dbReference>
<dbReference type="Pfam" id="PF00186">
    <property type="entry name" value="DHFR_1"/>
    <property type="match status" value="1"/>
</dbReference>
<evidence type="ECO:0000256" key="5">
    <source>
        <dbReference type="ARBA" id="ARBA00022563"/>
    </source>
</evidence>
<keyword evidence="6 9" id="KW-0521">NADP</keyword>
<proteinExistence type="inferred from homology"/>
<dbReference type="GO" id="GO:0070401">
    <property type="term" value="F:NADP+ binding"/>
    <property type="evidence" value="ECO:0007669"/>
    <property type="project" value="UniProtKB-ARBA"/>
</dbReference>
<evidence type="ECO:0000313" key="12">
    <source>
        <dbReference type="EMBL" id="PRY63632.1"/>
    </source>
</evidence>
<evidence type="ECO:0000313" key="13">
    <source>
        <dbReference type="Proteomes" id="UP000237822"/>
    </source>
</evidence>
<dbReference type="PANTHER" id="PTHR48069:SF3">
    <property type="entry name" value="DIHYDROFOLATE REDUCTASE"/>
    <property type="match status" value="1"/>
</dbReference>
<keyword evidence="5 9" id="KW-0554">One-carbon metabolism</keyword>
<dbReference type="FunFam" id="3.40.430.10:FF:000001">
    <property type="entry name" value="Dihydrofolate reductase"/>
    <property type="match status" value="1"/>
</dbReference>
<accession>A0A2T0V0D5</accession>
<dbReference type="SUPFAM" id="SSF53597">
    <property type="entry name" value="Dihydrofolate reductase-like"/>
    <property type="match status" value="1"/>
</dbReference>
<dbReference type="PROSITE" id="PS51330">
    <property type="entry name" value="DHFR_2"/>
    <property type="match status" value="1"/>
</dbReference>
<dbReference type="UniPathway" id="UPA00077">
    <property type="reaction ID" value="UER00158"/>
</dbReference>
<evidence type="ECO:0000256" key="6">
    <source>
        <dbReference type="ARBA" id="ARBA00022857"/>
    </source>
</evidence>
<feature type="domain" description="DHFR" evidence="11">
    <location>
        <begin position="3"/>
        <end position="162"/>
    </location>
</feature>
<dbReference type="GO" id="GO:0005829">
    <property type="term" value="C:cytosol"/>
    <property type="evidence" value="ECO:0007669"/>
    <property type="project" value="TreeGrafter"/>
</dbReference>
<dbReference type="OrthoDB" id="9804315at2"/>
<evidence type="ECO:0000256" key="3">
    <source>
        <dbReference type="ARBA" id="ARBA00012856"/>
    </source>
</evidence>